<comment type="function">
    <text evidence="7">May modulate processing of the amyloid-beta precursor protein (APP) and hence formation of APP-beta. May enhance the activity of HIF1A in macrophages by inhibiting the activity of HIF1AN.</text>
</comment>
<evidence type="ECO:0000256" key="6">
    <source>
        <dbReference type="ARBA" id="ARBA00022990"/>
    </source>
</evidence>
<feature type="domain" description="PDZ" evidence="14">
    <location>
        <begin position="709"/>
        <end position="785"/>
    </location>
</feature>
<keyword evidence="4" id="KW-0597">Phosphoprotein</keyword>
<dbReference type="FunFam" id="2.30.42.10:FF:000017">
    <property type="entry name" value="Amyloid beta A4 protein-binding family A member 1"/>
    <property type="match status" value="1"/>
</dbReference>
<dbReference type="OMA" id="GTTIVFM"/>
<dbReference type="EMBL" id="BFAA01005588">
    <property type="protein sequence ID" value="GCB65689.1"/>
    <property type="molecule type" value="Genomic_DNA"/>
</dbReference>
<dbReference type="OrthoDB" id="5987010at2759"/>
<sequence>MNRQEGLTEVNDPLLTSSQFTNGVRMDDQELENEDEVNVETVLTEVGRHGSQENLQGSRNANGEDVEEDFYVEHCVFVSEDVNGDDNHPDNMELDKAMTEGGSASVDAVHLCPPNLNADSENNLIENGVLDFSSGTDNTEESSHFQENEDDDHCQIKLLLTQLRLHEQDGGTFDGKTKLASQPMFDGHSLESNSKFTTDGGTDSLTDDDRQLFVMVNHQDDLTEMTHKPQMSTEIPRCLNRNEIKDLVHQGNEQIQISCLDSKSGANDHVVCSDEGTGAFSHPPEGTDRKHKISRDACSWPETSSENEFGQSEENIKELLQDQQSPDFYPGKDGTIEDESSLSLQDGPLFRLKKDWRKEGEALSLALKELKEEVENISKSFLPDDGVERSDPVKRGACRTESSVYEHDRQPKKTFDYPAFKEVSGPCESEDLLDGIIFVASYLGSTQLFSDKNPSTNVRMSQAQEAVGRIKAPEGESQPMTAVDLFISTQRIKVLNAETQETLMDHPLQTISYIADIGTTIVFMARRRLPRKSPDQETGNSPAGKREYKMICHVFESEDASLIAQAIGQAFTVAYQQFLNANGINPSDLSPNEYNDLLDTEFYNGDLVHFSKSENCKEVHIEKAKGEILGLVIVESGWGSILPTVVIANLMHGGPTERSGELNIGDQIISVNGTSLVGLPLATCQGIIKDLKYQSEVKLNIVRCPPVTTAIIKRPDQKHQLGFSVQDGIIYSLMRGGIAERGGIRVGHRIIEINGQSVVATPHEKIVQRLSNAIGEIHIKTMPAATYRLLTGQEQPIYI</sequence>
<evidence type="ECO:0000256" key="2">
    <source>
        <dbReference type="ARBA" id="ARBA00022448"/>
    </source>
</evidence>
<dbReference type="SUPFAM" id="SSF50729">
    <property type="entry name" value="PH domain-like"/>
    <property type="match status" value="1"/>
</dbReference>
<keyword evidence="16" id="KW-1185">Reference proteome</keyword>
<dbReference type="InterPro" id="IPR006020">
    <property type="entry name" value="PTB/PI_dom"/>
</dbReference>
<dbReference type="SUPFAM" id="SSF50156">
    <property type="entry name" value="PDZ domain-like"/>
    <property type="match status" value="2"/>
</dbReference>
<dbReference type="GO" id="GO:0043197">
    <property type="term" value="C:dendritic spine"/>
    <property type="evidence" value="ECO:0007669"/>
    <property type="project" value="TreeGrafter"/>
</dbReference>
<dbReference type="Proteomes" id="UP000288216">
    <property type="component" value="Unassembled WGS sequence"/>
</dbReference>
<organism evidence="15 16">
    <name type="scientific">Scyliorhinus torazame</name>
    <name type="common">Cloudy catshark</name>
    <name type="synonym">Catulus torazame</name>
    <dbReference type="NCBI Taxonomy" id="75743"/>
    <lineage>
        <taxon>Eukaryota</taxon>
        <taxon>Metazoa</taxon>
        <taxon>Chordata</taxon>
        <taxon>Craniata</taxon>
        <taxon>Vertebrata</taxon>
        <taxon>Chondrichthyes</taxon>
        <taxon>Elasmobranchii</taxon>
        <taxon>Galeomorphii</taxon>
        <taxon>Galeoidea</taxon>
        <taxon>Carcharhiniformes</taxon>
        <taxon>Scyliorhinidae</taxon>
        <taxon>Scyliorhinus</taxon>
    </lineage>
</organism>
<name>A0A401NXT1_SCYTO</name>
<dbReference type="PANTHER" id="PTHR12345:SF9">
    <property type="entry name" value="AMYLOID-BETA A4 PRECURSOR PROTEIN-BINDING FAMILY A MEMBER 3"/>
    <property type="match status" value="1"/>
</dbReference>
<dbReference type="Pfam" id="PF00640">
    <property type="entry name" value="PID"/>
    <property type="match status" value="1"/>
</dbReference>
<dbReference type="InterPro" id="IPR036034">
    <property type="entry name" value="PDZ_sf"/>
</dbReference>
<dbReference type="CDD" id="cd06720">
    <property type="entry name" value="PDZ1_APBA1_3-like"/>
    <property type="match status" value="1"/>
</dbReference>
<feature type="domain" description="PDZ" evidence="14">
    <location>
        <begin position="618"/>
        <end position="690"/>
    </location>
</feature>
<dbReference type="Gene3D" id="2.30.29.30">
    <property type="entry name" value="Pleckstrin-homology domain (PH domain)/Phosphotyrosine-binding domain (PTB)"/>
    <property type="match status" value="1"/>
</dbReference>
<dbReference type="CDD" id="cd06793">
    <property type="entry name" value="PDZ2_APBA1_3-like"/>
    <property type="match status" value="1"/>
</dbReference>
<evidence type="ECO:0000256" key="12">
    <source>
        <dbReference type="SAM" id="Coils"/>
    </source>
</evidence>
<evidence type="ECO:0000256" key="3">
    <source>
        <dbReference type="ARBA" id="ARBA00022490"/>
    </source>
</evidence>
<reference evidence="15 16" key="1">
    <citation type="journal article" date="2018" name="Nat. Ecol. Evol.">
        <title>Shark genomes provide insights into elasmobranch evolution and the origin of vertebrates.</title>
        <authorList>
            <person name="Hara Y"/>
            <person name="Yamaguchi K"/>
            <person name="Onimaru K"/>
            <person name="Kadota M"/>
            <person name="Koyanagi M"/>
            <person name="Keeley SD"/>
            <person name="Tatsumi K"/>
            <person name="Tanaka K"/>
            <person name="Motone F"/>
            <person name="Kageyama Y"/>
            <person name="Nozu R"/>
            <person name="Adachi N"/>
            <person name="Nishimura O"/>
            <person name="Nakagawa R"/>
            <person name="Tanegashima C"/>
            <person name="Kiyatake I"/>
            <person name="Matsumoto R"/>
            <person name="Murakumo K"/>
            <person name="Nishida K"/>
            <person name="Terakita A"/>
            <person name="Kuratani S"/>
            <person name="Sato K"/>
            <person name="Hyodo S Kuraku.S."/>
        </authorList>
    </citation>
    <scope>NUCLEOTIDE SEQUENCE [LARGE SCALE GENOMIC DNA]</scope>
</reference>
<accession>A0A401NXT1</accession>
<dbReference type="FunFam" id="2.30.42.10:FF:000007">
    <property type="entry name" value="Amyloid beta A4 protein-binding family A member"/>
    <property type="match status" value="1"/>
</dbReference>
<protein>
    <recommendedName>
        <fullName evidence="8">Amyloid-beta A4 precursor protein-binding family A member 3</fullName>
    </recommendedName>
    <alternativeName>
        <fullName evidence="10">Adapter protein X11gamma</fullName>
    </alternativeName>
    <alternativeName>
        <fullName evidence="9">Neuron-specific X11L2 protein</fullName>
    </alternativeName>
    <alternativeName>
        <fullName evidence="11">Neuronal Munc18-1-interacting protein 3</fullName>
    </alternativeName>
</protein>
<dbReference type="InterPro" id="IPR001478">
    <property type="entry name" value="PDZ"/>
</dbReference>
<keyword evidence="3" id="KW-0963">Cytoplasm</keyword>
<dbReference type="FunFam" id="2.30.29.30:FF:000222">
    <property type="entry name" value="amyloid beta A4 precursor protein-binding family A member 3"/>
    <property type="match status" value="1"/>
</dbReference>
<feature type="domain" description="PID" evidence="13">
    <location>
        <begin position="434"/>
        <end position="586"/>
    </location>
</feature>
<dbReference type="Pfam" id="PF00595">
    <property type="entry name" value="PDZ"/>
    <property type="match status" value="2"/>
</dbReference>
<evidence type="ECO:0000256" key="1">
    <source>
        <dbReference type="ARBA" id="ARBA00004556"/>
    </source>
</evidence>
<comment type="subcellular location">
    <subcellularLocation>
        <location evidence="1">Cytoplasm</location>
        <location evidence="1">Perinuclear region</location>
    </subcellularLocation>
</comment>
<evidence type="ECO:0000313" key="16">
    <source>
        <dbReference type="Proteomes" id="UP000288216"/>
    </source>
</evidence>
<evidence type="ECO:0000259" key="14">
    <source>
        <dbReference type="PROSITE" id="PS50106"/>
    </source>
</evidence>
<evidence type="ECO:0000256" key="8">
    <source>
        <dbReference type="ARBA" id="ARBA00067675"/>
    </source>
</evidence>
<evidence type="ECO:0000256" key="4">
    <source>
        <dbReference type="ARBA" id="ARBA00022553"/>
    </source>
</evidence>
<comment type="caution">
    <text evidence="15">The sequence shown here is derived from an EMBL/GenBank/DDBJ whole genome shotgun (WGS) entry which is preliminary data.</text>
</comment>
<keyword evidence="12" id="KW-0175">Coiled coil</keyword>
<evidence type="ECO:0000256" key="5">
    <source>
        <dbReference type="ARBA" id="ARBA00022737"/>
    </source>
</evidence>
<dbReference type="AlphaFoldDB" id="A0A401NXT1"/>
<evidence type="ECO:0000256" key="10">
    <source>
        <dbReference type="ARBA" id="ARBA00078850"/>
    </source>
</evidence>
<dbReference type="SMART" id="SM00462">
    <property type="entry name" value="PTB"/>
    <property type="match status" value="1"/>
</dbReference>
<dbReference type="GO" id="GO:0048471">
    <property type="term" value="C:perinuclear region of cytoplasm"/>
    <property type="evidence" value="ECO:0007669"/>
    <property type="project" value="UniProtKB-SubCell"/>
</dbReference>
<keyword evidence="6" id="KW-0007">Acetylation</keyword>
<evidence type="ECO:0000259" key="13">
    <source>
        <dbReference type="PROSITE" id="PS01179"/>
    </source>
</evidence>
<dbReference type="PROSITE" id="PS50106">
    <property type="entry name" value="PDZ"/>
    <property type="match status" value="2"/>
</dbReference>
<dbReference type="InterPro" id="IPR011993">
    <property type="entry name" value="PH-like_dom_sf"/>
</dbReference>
<dbReference type="STRING" id="75743.A0A401NXT1"/>
<dbReference type="InterPro" id="IPR051230">
    <property type="entry name" value="APP-Binding"/>
</dbReference>
<evidence type="ECO:0000256" key="9">
    <source>
        <dbReference type="ARBA" id="ARBA00077607"/>
    </source>
</evidence>
<feature type="coiled-coil region" evidence="12">
    <location>
        <begin position="353"/>
        <end position="380"/>
    </location>
</feature>
<gene>
    <name evidence="15" type="ORF">scyTo_0011904</name>
</gene>
<evidence type="ECO:0000313" key="15">
    <source>
        <dbReference type="EMBL" id="GCB65689.1"/>
    </source>
</evidence>
<dbReference type="CDD" id="cd01208">
    <property type="entry name" value="PTB_X11"/>
    <property type="match status" value="1"/>
</dbReference>
<dbReference type="PANTHER" id="PTHR12345">
    <property type="entry name" value="SYNTENIN RELATED"/>
    <property type="match status" value="1"/>
</dbReference>
<keyword evidence="5" id="KW-0677">Repeat</keyword>
<dbReference type="GO" id="GO:0007268">
    <property type="term" value="P:chemical synaptic transmission"/>
    <property type="evidence" value="ECO:0007669"/>
    <property type="project" value="TreeGrafter"/>
</dbReference>
<dbReference type="PROSITE" id="PS01179">
    <property type="entry name" value="PID"/>
    <property type="match status" value="1"/>
</dbReference>
<dbReference type="GO" id="GO:0001540">
    <property type="term" value="F:amyloid-beta binding"/>
    <property type="evidence" value="ECO:0007669"/>
    <property type="project" value="TreeGrafter"/>
</dbReference>
<evidence type="ECO:0000256" key="11">
    <source>
        <dbReference type="ARBA" id="ARBA00083043"/>
    </source>
</evidence>
<proteinExistence type="predicted"/>
<dbReference type="SMART" id="SM00228">
    <property type="entry name" value="PDZ"/>
    <property type="match status" value="2"/>
</dbReference>
<keyword evidence="2" id="KW-0813">Transport</keyword>
<dbReference type="Gene3D" id="2.30.42.10">
    <property type="match status" value="2"/>
</dbReference>
<evidence type="ECO:0000256" key="7">
    <source>
        <dbReference type="ARBA" id="ARBA00058713"/>
    </source>
</evidence>
<dbReference type="GO" id="GO:0005886">
    <property type="term" value="C:plasma membrane"/>
    <property type="evidence" value="ECO:0007669"/>
    <property type="project" value="TreeGrafter"/>
</dbReference>